<dbReference type="Proteomes" id="UP000182652">
    <property type="component" value="Unassembled WGS sequence"/>
</dbReference>
<dbReference type="AlphaFoldDB" id="A0A1H4LLN3"/>
<dbReference type="SUPFAM" id="SSF160631">
    <property type="entry name" value="SMI1/KNR4-like"/>
    <property type="match status" value="1"/>
</dbReference>
<evidence type="ECO:0008006" key="3">
    <source>
        <dbReference type="Google" id="ProtNLM"/>
    </source>
</evidence>
<proteinExistence type="predicted"/>
<evidence type="ECO:0000313" key="1">
    <source>
        <dbReference type="EMBL" id="SEB71623.1"/>
    </source>
</evidence>
<reference evidence="1 2" key="1">
    <citation type="submission" date="2016-10" db="EMBL/GenBank/DDBJ databases">
        <authorList>
            <person name="de Groot N.N."/>
        </authorList>
    </citation>
    <scope>NUCLEOTIDE SEQUENCE [LARGE SCALE GENOMIC DNA]</scope>
    <source>
        <strain evidence="1 2">DSM 10495</strain>
    </source>
</reference>
<dbReference type="EMBL" id="FNSN01000003">
    <property type="protein sequence ID" value="SEB71623.1"/>
    <property type="molecule type" value="Genomic_DNA"/>
</dbReference>
<sequence length="142" mass="16576">MSEMFLEKYRALVPKYLADDWQEEDGIPEAELDAALAGLKLTLPQAMREFYLALGGCEDIMEAYHYFWDPEELEVDDEGFLMFLEDEDESYTWGIRVGDLSVPDPIVWRKNNARGEWKSEDGTFSEFTFDMLAWAFEDDEES</sequence>
<organism evidence="1 2">
    <name type="scientific">Arthrobacter woluwensis</name>
    <dbReference type="NCBI Taxonomy" id="156980"/>
    <lineage>
        <taxon>Bacteria</taxon>
        <taxon>Bacillati</taxon>
        <taxon>Actinomycetota</taxon>
        <taxon>Actinomycetes</taxon>
        <taxon>Micrococcales</taxon>
        <taxon>Micrococcaceae</taxon>
        <taxon>Arthrobacter</taxon>
    </lineage>
</organism>
<dbReference type="RefSeq" id="WP_066211826.1">
    <property type="nucleotide sequence ID" value="NZ_FNSN01000003.1"/>
</dbReference>
<name>A0A1H4LLN3_9MICC</name>
<dbReference type="InterPro" id="IPR037883">
    <property type="entry name" value="Knr4/Smi1-like_sf"/>
</dbReference>
<protein>
    <recommendedName>
        <fullName evidence="3">Knr4/Smi1-like domain-containing protein</fullName>
    </recommendedName>
</protein>
<keyword evidence="2" id="KW-1185">Reference proteome</keyword>
<evidence type="ECO:0000313" key="2">
    <source>
        <dbReference type="Proteomes" id="UP000182652"/>
    </source>
</evidence>
<dbReference type="STRING" id="156980.SAMN04489745_1050"/>
<gene>
    <name evidence="1" type="ORF">SAMN04489745_1050</name>
</gene>
<accession>A0A1H4LLN3</accession>